<evidence type="ECO:0000256" key="1">
    <source>
        <dbReference type="ARBA" id="ARBA00004651"/>
    </source>
</evidence>
<feature type="transmembrane region" description="Helical" evidence="7">
    <location>
        <begin position="128"/>
        <end position="147"/>
    </location>
</feature>
<evidence type="ECO:0000313" key="9">
    <source>
        <dbReference type="EMBL" id="KKS40294.1"/>
    </source>
</evidence>
<dbReference type="EMBL" id="LCCW01000043">
    <property type="protein sequence ID" value="KKS40294.1"/>
    <property type="molecule type" value="Genomic_DNA"/>
</dbReference>
<evidence type="ECO:0000313" key="10">
    <source>
        <dbReference type="Proteomes" id="UP000034516"/>
    </source>
</evidence>
<feature type="transmembrane region" description="Helical" evidence="7">
    <location>
        <begin position="72"/>
        <end position="91"/>
    </location>
</feature>
<keyword evidence="2 7" id="KW-0813">Transport</keyword>
<dbReference type="Proteomes" id="UP000034516">
    <property type="component" value="Unassembled WGS sequence"/>
</dbReference>
<accession>A0A0G0YUN9</accession>
<dbReference type="PROSITE" id="PS50928">
    <property type="entry name" value="ABC_TM1"/>
    <property type="match status" value="1"/>
</dbReference>
<evidence type="ECO:0000256" key="5">
    <source>
        <dbReference type="ARBA" id="ARBA00022989"/>
    </source>
</evidence>
<dbReference type="Gene3D" id="1.10.3720.10">
    <property type="entry name" value="MetI-like"/>
    <property type="match status" value="1"/>
</dbReference>
<dbReference type="Pfam" id="PF00528">
    <property type="entry name" value="BPD_transp_1"/>
    <property type="match status" value="1"/>
</dbReference>
<protein>
    <submittedName>
        <fullName evidence="9">Binding-protein-dependent transport system inner membrane component</fullName>
    </submittedName>
</protein>
<dbReference type="GO" id="GO:0055085">
    <property type="term" value="P:transmembrane transport"/>
    <property type="evidence" value="ECO:0007669"/>
    <property type="project" value="InterPro"/>
</dbReference>
<dbReference type="PANTHER" id="PTHR30151:SF20">
    <property type="entry name" value="ABC TRANSPORTER PERMEASE PROTEIN HI_0355-RELATED"/>
    <property type="match status" value="1"/>
</dbReference>
<evidence type="ECO:0000259" key="8">
    <source>
        <dbReference type="PROSITE" id="PS50928"/>
    </source>
</evidence>
<evidence type="ECO:0000256" key="6">
    <source>
        <dbReference type="ARBA" id="ARBA00023136"/>
    </source>
</evidence>
<dbReference type="PANTHER" id="PTHR30151">
    <property type="entry name" value="ALKANE SULFONATE ABC TRANSPORTER-RELATED, MEMBRANE SUBUNIT"/>
    <property type="match status" value="1"/>
</dbReference>
<evidence type="ECO:0000256" key="3">
    <source>
        <dbReference type="ARBA" id="ARBA00022475"/>
    </source>
</evidence>
<evidence type="ECO:0000256" key="7">
    <source>
        <dbReference type="RuleBase" id="RU363032"/>
    </source>
</evidence>
<organism evidence="9 10">
    <name type="scientific">Candidatus Kuenenbacteria bacterium GW2011_GWA2_42_15</name>
    <dbReference type="NCBI Taxonomy" id="1618677"/>
    <lineage>
        <taxon>Bacteria</taxon>
        <taxon>Candidatus Kueneniibacteriota</taxon>
    </lineage>
</organism>
<comment type="caution">
    <text evidence="9">The sequence shown here is derived from an EMBL/GenBank/DDBJ whole genome shotgun (WGS) entry which is preliminary data.</text>
</comment>
<proteinExistence type="inferred from homology"/>
<feature type="transmembrane region" description="Helical" evidence="7">
    <location>
        <begin position="184"/>
        <end position="207"/>
    </location>
</feature>
<dbReference type="CDD" id="cd06261">
    <property type="entry name" value="TM_PBP2"/>
    <property type="match status" value="1"/>
</dbReference>
<dbReference type="InterPro" id="IPR035906">
    <property type="entry name" value="MetI-like_sf"/>
</dbReference>
<comment type="subcellular location">
    <subcellularLocation>
        <location evidence="1 7">Cell membrane</location>
        <topology evidence="1 7">Multi-pass membrane protein</topology>
    </subcellularLocation>
</comment>
<gene>
    <name evidence="9" type="ORF">UV02_C0043G0002</name>
</gene>
<evidence type="ECO:0000256" key="2">
    <source>
        <dbReference type="ARBA" id="ARBA00022448"/>
    </source>
</evidence>
<dbReference type="InterPro" id="IPR000515">
    <property type="entry name" value="MetI-like"/>
</dbReference>
<keyword evidence="3" id="KW-1003">Cell membrane</keyword>
<keyword evidence="6 7" id="KW-0472">Membrane</keyword>
<feature type="transmembrane region" description="Helical" evidence="7">
    <location>
        <begin position="103"/>
        <end position="122"/>
    </location>
</feature>
<name>A0A0G0YUN9_9BACT</name>
<dbReference type="AlphaFoldDB" id="A0A0G0YUN9"/>
<comment type="similarity">
    <text evidence="7">Belongs to the binding-protein-dependent transport system permease family.</text>
</comment>
<feature type="transmembrane region" description="Helical" evidence="7">
    <location>
        <begin position="227"/>
        <end position="249"/>
    </location>
</feature>
<feature type="transmembrane region" description="Helical" evidence="7">
    <location>
        <begin position="7"/>
        <end position="24"/>
    </location>
</feature>
<reference evidence="9 10" key="1">
    <citation type="journal article" date="2015" name="Nature">
        <title>rRNA introns, odd ribosomes, and small enigmatic genomes across a large radiation of phyla.</title>
        <authorList>
            <person name="Brown C.T."/>
            <person name="Hug L.A."/>
            <person name="Thomas B.C."/>
            <person name="Sharon I."/>
            <person name="Castelle C.J."/>
            <person name="Singh A."/>
            <person name="Wilkins M.J."/>
            <person name="Williams K.H."/>
            <person name="Banfield J.F."/>
        </authorList>
    </citation>
    <scope>NUCLEOTIDE SEQUENCE [LARGE SCALE GENOMIC DNA]</scope>
</reference>
<keyword evidence="4 7" id="KW-0812">Transmembrane</keyword>
<keyword evidence="5 7" id="KW-1133">Transmembrane helix</keyword>
<sequence>MNKFKRYILSLLLVLSVILIWQITENIINTNRLANNETGLEAFIPSPITIVHAYIESGDLILNQSAYTFSRAMVGFCIGILSAILLVYIFSLMPLLRNITLPILFGVNSFPVVGLAPAIVLAFGQGSFSSIIFISALMCYFPTLITLDTAFNNIDQDVLDLMHVMKAPRWQIIRYIRLPHSLPYLFLTMRLAIPASIIGATMGEWLGSKNGLGQLITVALYQLKPSLLYASLFLIVAVSILGIAVTGLLERQFVKWKYLK</sequence>
<dbReference type="SUPFAM" id="SSF161098">
    <property type="entry name" value="MetI-like"/>
    <property type="match status" value="1"/>
</dbReference>
<dbReference type="GO" id="GO:0005886">
    <property type="term" value="C:plasma membrane"/>
    <property type="evidence" value="ECO:0007669"/>
    <property type="project" value="UniProtKB-SubCell"/>
</dbReference>
<evidence type="ECO:0000256" key="4">
    <source>
        <dbReference type="ARBA" id="ARBA00022692"/>
    </source>
</evidence>
<feature type="domain" description="ABC transmembrane type-1" evidence="8">
    <location>
        <begin position="61"/>
        <end position="245"/>
    </location>
</feature>